<dbReference type="SMART" id="SM00131">
    <property type="entry name" value="KU"/>
    <property type="match status" value="1"/>
</dbReference>
<keyword evidence="9" id="KW-1185">Reference proteome</keyword>
<dbReference type="SMART" id="SM00409">
    <property type="entry name" value="IG"/>
    <property type="match status" value="1"/>
</dbReference>
<evidence type="ECO:0008006" key="10">
    <source>
        <dbReference type="Google" id="ProtNLM"/>
    </source>
</evidence>
<name>A0AAD5M2V0_PARTN</name>
<evidence type="ECO:0000313" key="8">
    <source>
        <dbReference type="EMBL" id="KAJ1351167.1"/>
    </source>
</evidence>
<accession>A0AAD5M2V0</accession>
<dbReference type="AlphaFoldDB" id="A0AAD5M2V0"/>
<feature type="domain" description="PLAC" evidence="7">
    <location>
        <begin position="172"/>
        <end position="211"/>
    </location>
</feature>
<feature type="domain" description="Ig-like" evidence="6">
    <location>
        <begin position="62"/>
        <end position="138"/>
    </location>
</feature>
<dbReference type="InterPro" id="IPR036880">
    <property type="entry name" value="Kunitz_BPTI_sf"/>
</dbReference>
<dbReference type="InterPro" id="IPR002223">
    <property type="entry name" value="Kunitz_BPTI"/>
</dbReference>
<evidence type="ECO:0000256" key="4">
    <source>
        <dbReference type="ARBA" id="ARBA00023157"/>
    </source>
</evidence>
<reference evidence="8" key="1">
    <citation type="submission" date="2021-06" db="EMBL/GenBank/DDBJ databases">
        <title>Parelaphostrongylus tenuis whole genome reference sequence.</title>
        <authorList>
            <person name="Garwood T.J."/>
            <person name="Larsen P.A."/>
            <person name="Fountain-Jones N.M."/>
            <person name="Garbe J.R."/>
            <person name="Macchietto M.G."/>
            <person name="Kania S.A."/>
            <person name="Gerhold R.W."/>
            <person name="Richards J.E."/>
            <person name="Wolf T.M."/>
        </authorList>
    </citation>
    <scope>NUCLEOTIDE SEQUENCE</scope>
    <source>
        <strain evidence="8">MNPRO001-30</strain>
        <tissue evidence="8">Meninges</tissue>
    </source>
</reference>
<dbReference type="InterPro" id="IPR010909">
    <property type="entry name" value="PLAC"/>
</dbReference>
<keyword evidence="2" id="KW-0732">Signal</keyword>
<keyword evidence="1" id="KW-0646">Protease inhibitor</keyword>
<dbReference type="InterPro" id="IPR013783">
    <property type="entry name" value="Ig-like_fold"/>
</dbReference>
<organism evidence="8 9">
    <name type="scientific">Parelaphostrongylus tenuis</name>
    <name type="common">Meningeal worm</name>
    <dbReference type="NCBI Taxonomy" id="148309"/>
    <lineage>
        <taxon>Eukaryota</taxon>
        <taxon>Metazoa</taxon>
        <taxon>Ecdysozoa</taxon>
        <taxon>Nematoda</taxon>
        <taxon>Chromadorea</taxon>
        <taxon>Rhabditida</taxon>
        <taxon>Rhabditina</taxon>
        <taxon>Rhabditomorpha</taxon>
        <taxon>Strongyloidea</taxon>
        <taxon>Metastrongylidae</taxon>
        <taxon>Parelaphostrongylus</taxon>
    </lineage>
</organism>
<evidence type="ECO:0000259" key="5">
    <source>
        <dbReference type="PROSITE" id="PS50279"/>
    </source>
</evidence>
<dbReference type="SUPFAM" id="SSF57362">
    <property type="entry name" value="BPTI-like"/>
    <property type="match status" value="1"/>
</dbReference>
<dbReference type="EMBL" id="JAHQIW010001020">
    <property type="protein sequence ID" value="KAJ1351167.1"/>
    <property type="molecule type" value="Genomic_DNA"/>
</dbReference>
<dbReference type="PANTHER" id="PTHR10083:SF373">
    <property type="entry name" value="SERINE PEPTIDASE INHIBITOR, KUNITZ TYPE, 2"/>
    <property type="match status" value="1"/>
</dbReference>
<dbReference type="InterPro" id="IPR003599">
    <property type="entry name" value="Ig_sub"/>
</dbReference>
<evidence type="ECO:0000256" key="2">
    <source>
        <dbReference type="ARBA" id="ARBA00022729"/>
    </source>
</evidence>
<dbReference type="PROSITE" id="PS00280">
    <property type="entry name" value="BPTI_KUNITZ_1"/>
    <property type="match status" value="1"/>
</dbReference>
<dbReference type="Proteomes" id="UP001196413">
    <property type="component" value="Unassembled WGS sequence"/>
</dbReference>
<dbReference type="PROSITE" id="PS50279">
    <property type="entry name" value="BPTI_KUNITZ_2"/>
    <property type="match status" value="1"/>
</dbReference>
<dbReference type="Pfam" id="PF00014">
    <property type="entry name" value="Kunitz_BPTI"/>
    <property type="match status" value="1"/>
</dbReference>
<dbReference type="GO" id="GO:0004867">
    <property type="term" value="F:serine-type endopeptidase inhibitor activity"/>
    <property type="evidence" value="ECO:0007669"/>
    <property type="project" value="UniProtKB-KW"/>
</dbReference>
<evidence type="ECO:0000259" key="7">
    <source>
        <dbReference type="PROSITE" id="PS50900"/>
    </source>
</evidence>
<evidence type="ECO:0000313" key="9">
    <source>
        <dbReference type="Proteomes" id="UP001196413"/>
    </source>
</evidence>
<dbReference type="Pfam" id="PF08686">
    <property type="entry name" value="PLAC"/>
    <property type="match status" value="1"/>
</dbReference>
<dbReference type="PROSITE" id="PS50900">
    <property type="entry name" value="PLAC"/>
    <property type="match status" value="1"/>
</dbReference>
<dbReference type="FunFam" id="4.10.410.10:FF:000020">
    <property type="entry name" value="Collagen, type VI, alpha 3"/>
    <property type="match status" value="1"/>
</dbReference>
<keyword evidence="4" id="KW-1015">Disulfide bond</keyword>
<dbReference type="InterPro" id="IPR007110">
    <property type="entry name" value="Ig-like_dom"/>
</dbReference>
<keyword evidence="3" id="KW-0722">Serine protease inhibitor</keyword>
<dbReference type="Gene3D" id="4.10.410.10">
    <property type="entry name" value="Pancreatic trypsin inhibitor Kunitz domain"/>
    <property type="match status" value="1"/>
</dbReference>
<dbReference type="CDD" id="cd00109">
    <property type="entry name" value="Kunitz-type"/>
    <property type="match status" value="1"/>
</dbReference>
<dbReference type="InterPro" id="IPR050098">
    <property type="entry name" value="TFPI/VKTCI-like"/>
</dbReference>
<dbReference type="Gene3D" id="2.60.40.10">
    <property type="entry name" value="Immunoglobulins"/>
    <property type="match status" value="1"/>
</dbReference>
<dbReference type="InterPro" id="IPR020901">
    <property type="entry name" value="Prtase_inh_Kunz-CS"/>
</dbReference>
<dbReference type="PRINTS" id="PR00759">
    <property type="entry name" value="BASICPTASE"/>
</dbReference>
<evidence type="ECO:0000256" key="1">
    <source>
        <dbReference type="ARBA" id="ARBA00022690"/>
    </source>
</evidence>
<proteinExistence type="predicted"/>
<evidence type="ECO:0000259" key="6">
    <source>
        <dbReference type="PROSITE" id="PS50835"/>
    </source>
</evidence>
<dbReference type="PROSITE" id="PS50835">
    <property type="entry name" value="IG_LIKE"/>
    <property type="match status" value="1"/>
</dbReference>
<dbReference type="InterPro" id="IPR036179">
    <property type="entry name" value="Ig-like_dom_sf"/>
</dbReference>
<dbReference type="PANTHER" id="PTHR10083">
    <property type="entry name" value="KUNITZ-TYPE PROTEASE INHIBITOR-RELATED"/>
    <property type="match status" value="1"/>
</dbReference>
<protein>
    <recommendedName>
        <fullName evidence="10">Papilin</fullName>
    </recommendedName>
</protein>
<sequence length="211" mass="23719">MPRSSGPCRDAISMWYYDSSDGMCKQFTYSGCRGNENRFETKESCEMRCNARSQDNTVVGRPAWSGRTAHLRGNSDTPYTSGARIELICDSYGAFPIVWWKNNELLTFSRRIREHDQFKRVTISRAVLADSGEYRCAVGPEGILSNAFYVRVIGDEDGTGDFTKIAENHETDDSQCRGDAGTAKTCSLIVQNGLCAKRRYREFCCMSCRSA</sequence>
<comment type="caution">
    <text evidence="8">The sequence shown here is derived from an EMBL/GenBank/DDBJ whole genome shotgun (WGS) entry which is preliminary data.</text>
</comment>
<gene>
    <name evidence="8" type="ORF">KIN20_007128</name>
</gene>
<dbReference type="GO" id="GO:0005615">
    <property type="term" value="C:extracellular space"/>
    <property type="evidence" value="ECO:0007669"/>
    <property type="project" value="TreeGrafter"/>
</dbReference>
<evidence type="ECO:0000256" key="3">
    <source>
        <dbReference type="ARBA" id="ARBA00022900"/>
    </source>
</evidence>
<dbReference type="SUPFAM" id="SSF48726">
    <property type="entry name" value="Immunoglobulin"/>
    <property type="match status" value="1"/>
</dbReference>
<feature type="domain" description="BPTI/Kunitz inhibitor" evidence="5">
    <location>
        <begin position="1"/>
        <end position="49"/>
    </location>
</feature>